<comment type="similarity">
    <text evidence="6">Belongs to the RecF family.</text>
</comment>
<dbReference type="InterPro" id="IPR003395">
    <property type="entry name" value="RecF/RecN/SMC_N"/>
</dbReference>
<evidence type="ECO:0000256" key="5">
    <source>
        <dbReference type="ARBA" id="ARBA00023125"/>
    </source>
</evidence>
<dbReference type="Pfam" id="PF02463">
    <property type="entry name" value="SMC_N"/>
    <property type="match status" value="1"/>
</dbReference>
<dbReference type="Proteomes" id="UP000245959">
    <property type="component" value="Unassembled WGS sequence"/>
</dbReference>
<keyword evidence="5 6" id="KW-0238">DNA-binding</keyword>
<dbReference type="GO" id="GO:0006260">
    <property type="term" value="P:DNA replication"/>
    <property type="evidence" value="ECO:0007669"/>
    <property type="project" value="UniProtKB-UniRule"/>
</dbReference>
<dbReference type="InterPro" id="IPR001238">
    <property type="entry name" value="DNA-binding_RecF"/>
</dbReference>
<evidence type="ECO:0000313" key="8">
    <source>
        <dbReference type="EMBL" id="PVY42729.1"/>
    </source>
</evidence>
<dbReference type="PANTHER" id="PTHR32182:SF0">
    <property type="entry name" value="DNA REPLICATION AND REPAIR PROTEIN RECF"/>
    <property type="match status" value="1"/>
</dbReference>
<evidence type="ECO:0000256" key="3">
    <source>
        <dbReference type="ARBA" id="ARBA00022741"/>
    </source>
</evidence>
<keyword evidence="9" id="KW-1185">Reference proteome</keyword>
<evidence type="ECO:0000256" key="2">
    <source>
        <dbReference type="ARBA" id="ARBA00022705"/>
    </source>
</evidence>
<evidence type="ECO:0000256" key="1">
    <source>
        <dbReference type="ARBA" id="ARBA00022490"/>
    </source>
</evidence>
<dbReference type="HAMAP" id="MF_00365">
    <property type="entry name" value="RecF"/>
    <property type="match status" value="1"/>
</dbReference>
<comment type="caution">
    <text evidence="8">The sequence shown here is derived from an EMBL/GenBank/DDBJ whole genome shotgun (WGS) entry which is preliminary data.</text>
</comment>
<sequence>MALIEQLELANFRSYAAGRFRFSSSRVVFTGPNGAGKTNLLESIYFLSILRSFRTVSGRELVRIGERGFELKARVDKGAYHEELRLAQTLAGKRETWIGANRIRRSSEFIREFRAVVFVPEDRNISGGSSSFRRRFFDMMISTLDGGYLTALNNYYRALSQRNRALKQKEQAAVAAAFEPEMAVNAPLIARQRRIYAKLIEEEVSRMLAEDGNLEFRIVCRTDYPENAAEYREMLERNRPKEQLRSCTLSGPQLDEFDFLLNGKLLRYYGSTGQIRIISLLLKLAEFNLVKRAAKEPVAVLVDDVTGELDELNKARFFRTISGADQQFFTFTELPELEIFRDAEEIKIEKNKN</sequence>
<accession>A0A2U1B232</accession>
<dbReference type="InterPro" id="IPR027417">
    <property type="entry name" value="P-loop_NTPase"/>
</dbReference>
<dbReference type="GO" id="GO:0006302">
    <property type="term" value="P:double-strand break repair"/>
    <property type="evidence" value="ECO:0007669"/>
    <property type="project" value="TreeGrafter"/>
</dbReference>
<comment type="function">
    <text evidence="6">The RecF protein is involved in DNA metabolism; it is required for DNA replication and normal SOS inducibility. RecF binds preferentially to single-stranded, linear DNA. It also seems to bind ATP.</text>
</comment>
<keyword evidence="3 6" id="KW-0547">Nucleotide-binding</keyword>
<keyword evidence="6" id="KW-0742">SOS response</keyword>
<dbReference type="AlphaFoldDB" id="A0A2U1B232"/>
<dbReference type="GO" id="GO:0003697">
    <property type="term" value="F:single-stranded DNA binding"/>
    <property type="evidence" value="ECO:0007669"/>
    <property type="project" value="UniProtKB-UniRule"/>
</dbReference>
<dbReference type="SUPFAM" id="SSF52540">
    <property type="entry name" value="P-loop containing nucleoside triphosphate hydrolases"/>
    <property type="match status" value="1"/>
</dbReference>
<dbReference type="GO" id="GO:0000731">
    <property type="term" value="P:DNA synthesis involved in DNA repair"/>
    <property type="evidence" value="ECO:0007669"/>
    <property type="project" value="TreeGrafter"/>
</dbReference>
<dbReference type="Gene3D" id="3.40.50.300">
    <property type="entry name" value="P-loop containing nucleotide triphosphate hydrolases"/>
    <property type="match status" value="1"/>
</dbReference>
<dbReference type="RefSeq" id="WP_116883643.1">
    <property type="nucleotide sequence ID" value="NZ_CAJKCJ010000009.1"/>
</dbReference>
<keyword evidence="6" id="KW-0234">DNA repair</keyword>
<dbReference type="NCBIfam" id="TIGR00611">
    <property type="entry name" value="recf"/>
    <property type="match status" value="1"/>
</dbReference>
<evidence type="ECO:0000259" key="7">
    <source>
        <dbReference type="Pfam" id="PF02463"/>
    </source>
</evidence>
<dbReference type="InterPro" id="IPR042174">
    <property type="entry name" value="RecF_2"/>
</dbReference>
<dbReference type="GO" id="GO:0005524">
    <property type="term" value="F:ATP binding"/>
    <property type="evidence" value="ECO:0007669"/>
    <property type="project" value="UniProtKB-UniRule"/>
</dbReference>
<dbReference type="GO" id="GO:0005737">
    <property type="term" value="C:cytoplasm"/>
    <property type="evidence" value="ECO:0007669"/>
    <property type="project" value="UniProtKB-SubCell"/>
</dbReference>
<gene>
    <name evidence="6" type="primary">recF</name>
    <name evidence="8" type="ORF">C8D82_11037</name>
</gene>
<comment type="subcellular location">
    <subcellularLocation>
        <location evidence="6">Cytoplasm</location>
    </subcellularLocation>
</comment>
<dbReference type="Gene3D" id="1.20.1050.90">
    <property type="entry name" value="RecF/RecN/SMC, N-terminal domain"/>
    <property type="match status" value="1"/>
</dbReference>
<keyword evidence="1 6" id="KW-0963">Cytoplasm</keyword>
<name>A0A2U1B232_9BACT</name>
<evidence type="ECO:0000256" key="6">
    <source>
        <dbReference type="HAMAP-Rule" id="MF_00365"/>
    </source>
</evidence>
<dbReference type="PANTHER" id="PTHR32182">
    <property type="entry name" value="DNA REPLICATION AND REPAIR PROTEIN RECF"/>
    <property type="match status" value="1"/>
</dbReference>
<dbReference type="GeneID" id="78294952"/>
<evidence type="ECO:0000313" key="9">
    <source>
        <dbReference type="Proteomes" id="UP000245959"/>
    </source>
</evidence>
<feature type="binding site" evidence="6">
    <location>
        <begin position="31"/>
        <end position="38"/>
    </location>
    <ligand>
        <name>ATP</name>
        <dbReference type="ChEBI" id="CHEBI:30616"/>
    </ligand>
</feature>
<feature type="domain" description="RecF/RecN/SMC N-terminal" evidence="7">
    <location>
        <begin position="4"/>
        <end position="332"/>
    </location>
</feature>
<organism evidence="8 9">
    <name type="scientific">Victivallis vadensis</name>
    <dbReference type="NCBI Taxonomy" id="172901"/>
    <lineage>
        <taxon>Bacteria</taxon>
        <taxon>Pseudomonadati</taxon>
        <taxon>Lentisphaerota</taxon>
        <taxon>Lentisphaeria</taxon>
        <taxon>Victivallales</taxon>
        <taxon>Victivallaceae</taxon>
        <taxon>Victivallis</taxon>
    </lineage>
</organism>
<dbReference type="EMBL" id="QEKH01000010">
    <property type="protein sequence ID" value="PVY42729.1"/>
    <property type="molecule type" value="Genomic_DNA"/>
</dbReference>
<protein>
    <recommendedName>
        <fullName evidence="6">DNA replication and repair protein RecF</fullName>
    </recommendedName>
</protein>
<keyword evidence="2 6" id="KW-0235">DNA replication</keyword>
<reference evidence="8 9" key="1">
    <citation type="submission" date="2018-04" db="EMBL/GenBank/DDBJ databases">
        <title>Genomic Encyclopedia of Type Strains, Phase IV (KMG-IV): sequencing the most valuable type-strain genomes for metagenomic binning, comparative biology and taxonomic classification.</title>
        <authorList>
            <person name="Goeker M."/>
        </authorList>
    </citation>
    <scope>NUCLEOTIDE SEQUENCE [LARGE SCALE GENOMIC DNA]</scope>
    <source>
        <strain evidence="8 9">DSM 14823</strain>
    </source>
</reference>
<dbReference type="GO" id="GO:0009432">
    <property type="term" value="P:SOS response"/>
    <property type="evidence" value="ECO:0007669"/>
    <property type="project" value="UniProtKB-UniRule"/>
</dbReference>
<keyword evidence="6" id="KW-0227">DNA damage</keyword>
<proteinExistence type="inferred from homology"/>
<keyword evidence="4 6" id="KW-0067">ATP-binding</keyword>
<evidence type="ECO:0000256" key="4">
    <source>
        <dbReference type="ARBA" id="ARBA00022840"/>
    </source>
</evidence>